<dbReference type="EMBL" id="CP078093">
    <property type="protein sequence ID" value="QXM07271.1"/>
    <property type="molecule type" value="Genomic_DNA"/>
</dbReference>
<keyword evidence="2" id="KW-1185">Reference proteome</keyword>
<evidence type="ECO:0000313" key="1">
    <source>
        <dbReference type="EMBL" id="QXM07271.1"/>
    </source>
</evidence>
<sequence>MKITKKMYEEYLNKLGISENEKFEKKIKYRGKKYGSWLRRNHKESFDIGYNQYVVVKELKNILIEEHIEKECHILTPNEFSCKDYEGQPPLLMISSELESSFIAEFIDEYIPKDKYFLKPCSYYMLGVYPIKGQNKYITRLMVG</sequence>
<protein>
    <submittedName>
        <fullName evidence="1">Uncharacterized protein</fullName>
    </submittedName>
</protein>
<evidence type="ECO:0000313" key="2">
    <source>
        <dbReference type="Proteomes" id="UP000886818"/>
    </source>
</evidence>
<dbReference type="RefSeq" id="WP_218283957.1">
    <property type="nucleotide sequence ID" value="NZ_CP078093.1"/>
</dbReference>
<accession>A0ABX8RER4</accession>
<proteinExistence type="predicted"/>
<name>A0ABX8RER4_9CLOT</name>
<dbReference type="Proteomes" id="UP000886818">
    <property type="component" value="Chromosome"/>
</dbReference>
<organism evidence="1 2">
    <name type="scientific">Crassaminicella indica</name>
    <dbReference type="NCBI Taxonomy" id="2855394"/>
    <lineage>
        <taxon>Bacteria</taxon>
        <taxon>Bacillati</taxon>
        <taxon>Bacillota</taxon>
        <taxon>Clostridia</taxon>
        <taxon>Eubacteriales</taxon>
        <taxon>Clostridiaceae</taxon>
        <taxon>Crassaminicella</taxon>
    </lineage>
</organism>
<gene>
    <name evidence="1" type="ORF">KVH43_06175</name>
</gene>
<reference evidence="1" key="1">
    <citation type="submission" date="2021-07" db="EMBL/GenBank/DDBJ databases">
        <title>Complete genome sequence of Crassaminicella sp. 143-21, isolated from a deep-sea hydrothermal vent.</title>
        <authorList>
            <person name="Li X."/>
        </authorList>
    </citation>
    <scope>NUCLEOTIDE SEQUENCE</scope>
    <source>
        <strain evidence="1">143-21</strain>
    </source>
</reference>